<evidence type="ECO:0000313" key="8">
    <source>
        <dbReference type="Proteomes" id="UP000032568"/>
    </source>
</evidence>
<gene>
    <name evidence="7" type="ORF">SG35_022475</name>
</gene>
<reference evidence="7 8" key="1">
    <citation type="journal article" date="2015" name="Genome Announc.">
        <title>Draft Genome Sequences of Marine Isolates of Thalassomonas viridans and Thalassomonas actiniarum.</title>
        <authorList>
            <person name="Olonade I."/>
            <person name="van Zyl L.J."/>
            <person name="Trindade M."/>
        </authorList>
    </citation>
    <scope>NUCLEOTIDE SEQUENCE [LARGE SCALE GENOMIC DNA]</scope>
    <source>
        <strain evidence="7 8">A5K-106</strain>
    </source>
</reference>
<dbReference type="AlphaFoldDB" id="A0AAF0C2M7"/>
<dbReference type="Proteomes" id="UP000032568">
    <property type="component" value="Chromosome"/>
</dbReference>
<keyword evidence="4 6" id="KW-1133">Transmembrane helix</keyword>
<feature type="transmembrane region" description="Helical" evidence="6">
    <location>
        <begin position="115"/>
        <end position="137"/>
    </location>
</feature>
<reference evidence="7 8" key="2">
    <citation type="journal article" date="2022" name="Mar. Drugs">
        <title>Bioassay-Guided Fractionation Leads to the Detection of Cholic Acid Generated by the Rare Thalassomonas sp.</title>
        <authorList>
            <person name="Pheiffer F."/>
            <person name="Schneider Y.K."/>
            <person name="Hansen E.H."/>
            <person name="Andersen J.H."/>
            <person name="Isaksson J."/>
            <person name="Busche T."/>
            <person name="R C."/>
            <person name="Kalinowski J."/>
            <person name="Zyl L.V."/>
            <person name="Trindade M."/>
        </authorList>
    </citation>
    <scope>NUCLEOTIDE SEQUENCE [LARGE SCALE GENOMIC DNA]</scope>
    <source>
        <strain evidence="7 8">A5K-106</strain>
    </source>
</reference>
<dbReference type="PANTHER" id="PTHR30086:SF20">
    <property type="entry name" value="ARGININE EXPORTER PROTEIN ARGO-RELATED"/>
    <property type="match status" value="1"/>
</dbReference>
<keyword evidence="3 6" id="KW-0812">Transmembrane</keyword>
<evidence type="ECO:0000256" key="1">
    <source>
        <dbReference type="ARBA" id="ARBA00004651"/>
    </source>
</evidence>
<organism evidence="7 8">
    <name type="scientific">Thalassomonas actiniarum</name>
    <dbReference type="NCBI Taxonomy" id="485447"/>
    <lineage>
        <taxon>Bacteria</taxon>
        <taxon>Pseudomonadati</taxon>
        <taxon>Pseudomonadota</taxon>
        <taxon>Gammaproteobacteria</taxon>
        <taxon>Alteromonadales</taxon>
        <taxon>Colwelliaceae</taxon>
        <taxon>Thalassomonas</taxon>
    </lineage>
</organism>
<dbReference type="RefSeq" id="WP_044830385.1">
    <property type="nucleotide sequence ID" value="NZ_CP059735.1"/>
</dbReference>
<feature type="transmembrane region" description="Helical" evidence="6">
    <location>
        <begin position="39"/>
        <end position="58"/>
    </location>
</feature>
<keyword evidence="5 6" id="KW-0472">Membrane</keyword>
<protein>
    <submittedName>
        <fullName evidence="7">LysE family translocator</fullName>
    </submittedName>
</protein>
<evidence type="ECO:0000313" key="7">
    <source>
        <dbReference type="EMBL" id="WDD98020.1"/>
    </source>
</evidence>
<feature type="transmembrane region" description="Helical" evidence="6">
    <location>
        <begin position="143"/>
        <end position="168"/>
    </location>
</feature>
<dbReference type="InterPro" id="IPR001123">
    <property type="entry name" value="LeuE-type"/>
</dbReference>
<feature type="transmembrane region" description="Helical" evidence="6">
    <location>
        <begin position="64"/>
        <end position="88"/>
    </location>
</feature>
<feature type="transmembrane region" description="Helical" evidence="6">
    <location>
        <begin position="6"/>
        <end position="27"/>
    </location>
</feature>
<comment type="subcellular location">
    <subcellularLocation>
        <location evidence="1">Cell membrane</location>
        <topology evidence="1">Multi-pass membrane protein</topology>
    </subcellularLocation>
</comment>
<dbReference type="PIRSF" id="PIRSF006324">
    <property type="entry name" value="LeuE"/>
    <property type="match status" value="1"/>
</dbReference>
<keyword evidence="8" id="KW-1185">Reference proteome</keyword>
<evidence type="ECO:0000256" key="4">
    <source>
        <dbReference type="ARBA" id="ARBA00022989"/>
    </source>
</evidence>
<evidence type="ECO:0000256" key="3">
    <source>
        <dbReference type="ARBA" id="ARBA00022692"/>
    </source>
</evidence>
<name>A0AAF0C2M7_9GAMM</name>
<dbReference type="PANTHER" id="PTHR30086">
    <property type="entry name" value="ARGININE EXPORTER PROTEIN ARGO"/>
    <property type="match status" value="1"/>
</dbReference>
<evidence type="ECO:0000256" key="6">
    <source>
        <dbReference type="SAM" id="Phobius"/>
    </source>
</evidence>
<accession>A0AAF0C2M7</accession>
<proteinExistence type="predicted"/>
<sequence>MTAETWLSFTLAAMMLCFSPGPTLLLVMGQSLTYGKRSVLPLILGVLSGDMIAMSLSVLGLGAILALSATLFTAFKYLGAAYLCYLGIKAWRSKATKAEDTDKGGIASGVIFKEALLVTALNPKGIVFFMAFFPLFIDTAQPYLPQVLILAMSFLLVSGLSVSFYSLFAGQLRQKVQSPKLQTGFNKVSGTMLIGAGALTATMQK</sequence>
<evidence type="ECO:0000256" key="2">
    <source>
        <dbReference type="ARBA" id="ARBA00022475"/>
    </source>
</evidence>
<dbReference type="Pfam" id="PF01810">
    <property type="entry name" value="LysE"/>
    <property type="match status" value="1"/>
</dbReference>
<evidence type="ECO:0000256" key="5">
    <source>
        <dbReference type="ARBA" id="ARBA00023136"/>
    </source>
</evidence>
<dbReference type="GO" id="GO:0005886">
    <property type="term" value="C:plasma membrane"/>
    <property type="evidence" value="ECO:0007669"/>
    <property type="project" value="UniProtKB-SubCell"/>
</dbReference>
<keyword evidence="2" id="KW-1003">Cell membrane</keyword>
<dbReference type="KEGG" id="tact:SG35_022475"/>
<dbReference type="EMBL" id="CP059735">
    <property type="protein sequence ID" value="WDD98020.1"/>
    <property type="molecule type" value="Genomic_DNA"/>
</dbReference>
<dbReference type="GO" id="GO:0015171">
    <property type="term" value="F:amino acid transmembrane transporter activity"/>
    <property type="evidence" value="ECO:0007669"/>
    <property type="project" value="TreeGrafter"/>
</dbReference>